<sequence>MTLDDRTEPPTPADRRQSTRADRPAKARKAKKQARKQAKQHAKQRAGLDPSAGKRAANTAGSPAGFEGPRTSAPDPDRLVGAGTPRWARRSDSDPKGPGPSGRTPNDEGTSSGGPNDGGPTDGSPSSGGRSGSDGKAGAAVAVTPKDVSDRDAAVAMPAESAASRTELPVASRTARVEPAEAGPQDMEAAPVEPETPAAGSSDPAATAFDLLHVTHSPALTRQAFLLTGNREVARWAVERAFHSAWERWPEVARDPDPAGWTRAATHEYALSPWLRFWPGHSGPDPYDGAPDHRAVLEAFWGLPRNYRRTVLLHDGIGLSLAETAAETEASTGATLGRLRHGREAVAVLVREVADAGSPGDGGGAGPDCDDLGSELRGAALGELLRRAAAVHRVGPVRTPAVRTASEHVTRRGTLAAAGLTAVLVLTTSFTIATGESGDLLPTGLPAAVAQLAR</sequence>
<dbReference type="InterPro" id="IPR013325">
    <property type="entry name" value="RNA_pol_sigma_r2"/>
</dbReference>
<dbReference type="SUPFAM" id="SSF88659">
    <property type="entry name" value="Sigma3 and sigma4 domains of RNA polymerase sigma factors"/>
    <property type="match status" value="1"/>
</dbReference>
<feature type="compositionally biased region" description="Gly residues" evidence="1">
    <location>
        <begin position="111"/>
        <end position="121"/>
    </location>
</feature>
<dbReference type="RefSeq" id="WP_211041322.1">
    <property type="nucleotide sequence ID" value="NZ_JAELVF020000001.1"/>
</dbReference>
<accession>A0A949JD39</accession>
<evidence type="ECO:0000313" key="2">
    <source>
        <dbReference type="EMBL" id="MBU7596803.1"/>
    </source>
</evidence>
<name>A0A949JD39_9ACTN</name>
<dbReference type="GO" id="GO:0003700">
    <property type="term" value="F:DNA-binding transcription factor activity"/>
    <property type="evidence" value="ECO:0007669"/>
    <property type="project" value="InterPro"/>
</dbReference>
<dbReference type="InterPro" id="IPR013324">
    <property type="entry name" value="RNA_pol_sigma_r3/r4-like"/>
</dbReference>
<dbReference type="Gene3D" id="1.10.10.10">
    <property type="entry name" value="Winged helix-like DNA-binding domain superfamily/Winged helix DNA-binding domain"/>
    <property type="match status" value="1"/>
</dbReference>
<feature type="region of interest" description="Disordered" evidence="1">
    <location>
        <begin position="1"/>
        <end position="202"/>
    </location>
</feature>
<feature type="compositionally biased region" description="Basic residues" evidence="1">
    <location>
        <begin position="26"/>
        <end position="44"/>
    </location>
</feature>
<evidence type="ECO:0000313" key="3">
    <source>
        <dbReference type="Proteomes" id="UP000694501"/>
    </source>
</evidence>
<dbReference type="SUPFAM" id="SSF88946">
    <property type="entry name" value="Sigma2 domain of RNA polymerase sigma factors"/>
    <property type="match status" value="1"/>
</dbReference>
<feature type="compositionally biased region" description="Low complexity" evidence="1">
    <location>
        <begin position="154"/>
        <end position="163"/>
    </location>
</feature>
<keyword evidence="3" id="KW-1185">Reference proteome</keyword>
<dbReference type="Proteomes" id="UP000694501">
    <property type="component" value="Unassembled WGS sequence"/>
</dbReference>
<dbReference type="InterPro" id="IPR036388">
    <property type="entry name" value="WH-like_DNA-bd_sf"/>
</dbReference>
<evidence type="ECO:0000256" key="1">
    <source>
        <dbReference type="SAM" id="MobiDB-lite"/>
    </source>
</evidence>
<organism evidence="2 3">
    <name type="scientific">Streptomyces tardus</name>
    <dbReference type="NCBI Taxonomy" id="2780544"/>
    <lineage>
        <taxon>Bacteria</taxon>
        <taxon>Bacillati</taxon>
        <taxon>Actinomycetota</taxon>
        <taxon>Actinomycetes</taxon>
        <taxon>Kitasatosporales</taxon>
        <taxon>Streptomycetaceae</taxon>
        <taxon>Streptomyces</taxon>
    </lineage>
</organism>
<dbReference type="EMBL" id="JAELVF020000001">
    <property type="protein sequence ID" value="MBU7596803.1"/>
    <property type="molecule type" value="Genomic_DNA"/>
</dbReference>
<dbReference type="GO" id="GO:0006352">
    <property type="term" value="P:DNA-templated transcription initiation"/>
    <property type="evidence" value="ECO:0007669"/>
    <property type="project" value="InterPro"/>
</dbReference>
<dbReference type="AlphaFoldDB" id="A0A949JD39"/>
<feature type="compositionally biased region" description="Basic and acidic residues" evidence="1">
    <location>
        <begin position="1"/>
        <end position="25"/>
    </location>
</feature>
<gene>
    <name evidence="2" type="ORF">JGS22_003915</name>
</gene>
<reference evidence="2" key="1">
    <citation type="submission" date="2021-06" db="EMBL/GenBank/DDBJ databases">
        <title>Sequencing of actinobacteria type strains.</title>
        <authorList>
            <person name="Nguyen G.-S."/>
            <person name="Wentzel A."/>
        </authorList>
    </citation>
    <scope>NUCLEOTIDE SEQUENCE</scope>
    <source>
        <strain evidence="2">P38-E01</strain>
    </source>
</reference>
<feature type="compositionally biased region" description="Low complexity" evidence="1">
    <location>
        <begin position="188"/>
        <end position="199"/>
    </location>
</feature>
<proteinExistence type="predicted"/>
<comment type="caution">
    <text evidence="2">The sequence shown here is derived from an EMBL/GenBank/DDBJ whole genome shotgun (WGS) entry which is preliminary data.</text>
</comment>
<protein>
    <submittedName>
        <fullName evidence="2">Uncharacterized protein</fullName>
    </submittedName>
</protein>